<feature type="signal peptide" evidence="1">
    <location>
        <begin position="1"/>
        <end position="17"/>
    </location>
</feature>
<dbReference type="Proteomes" id="UP000474757">
    <property type="component" value="Unassembled WGS sequence"/>
</dbReference>
<gene>
    <name evidence="2" type="ORF">GZA08_09120</name>
</gene>
<dbReference type="AlphaFoldDB" id="A0A6B2JXW9"/>
<proteinExistence type="predicted"/>
<reference evidence="2 3" key="1">
    <citation type="submission" date="2020-02" db="EMBL/GenBank/DDBJ databases">
        <title>Pseudoroseicyclus tamarix, sp. nov., isolated from offshore sediment of a Tamarix chinensis forest.</title>
        <authorList>
            <person name="Gai Y."/>
        </authorList>
    </citation>
    <scope>NUCLEOTIDE SEQUENCE [LARGE SCALE GENOMIC DNA]</scope>
    <source>
        <strain evidence="2 3">CLL3-39</strain>
    </source>
</reference>
<accession>A0A6B2JXW9</accession>
<comment type="caution">
    <text evidence="2">The sequence shown here is derived from an EMBL/GenBank/DDBJ whole genome shotgun (WGS) entry which is preliminary data.</text>
</comment>
<dbReference type="RefSeq" id="WP_163892468.1">
    <property type="nucleotide sequence ID" value="NZ_JAAFYS010000002.1"/>
</dbReference>
<sequence length="205" mass="21803">MKQIVPILAGLAACSLAACSSGSSDPTLFDDIEAGISAAPGTNAYYIELEDVLEDAIDEFPYQDPTTLPASGSADYSGFMELTVEDTVDVRGDLSMQVGFADNSISGDVSSMVGQSGDEVFDIEGTLAITNGVIDRDVDLLEEYPYSADLDGTLSGRDETYVVEAAMYGDFFDDHKYVGGVVYGTFSDDEFAYEITEGDFIGALD</sequence>
<protein>
    <recommendedName>
        <fullName evidence="4">Transferrin-binding protein B C-lobe/N-lobe beta barrel domain-containing protein</fullName>
    </recommendedName>
</protein>
<dbReference type="PROSITE" id="PS51257">
    <property type="entry name" value="PROKAR_LIPOPROTEIN"/>
    <property type="match status" value="1"/>
</dbReference>
<evidence type="ECO:0008006" key="4">
    <source>
        <dbReference type="Google" id="ProtNLM"/>
    </source>
</evidence>
<name>A0A6B2JXW9_9RHOB</name>
<keyword evidence="3" id="KW-1185">Reference proteome</keyword>
<dbReference type="EMBL" id="JAAGAB010000002">
    <property type="protein sequence ID" value="NDV01124.1"/>
    <property type="molecule type" value="Genomic_DNA"/>
</dbReference>
<evidence type="ECO:0000313" key="3">
    <source>
        <dbReference type="Proteomes" id="UP000474757"/>
    </source>
</evidence>
<dbReference type="Gene3D" id="2.40.160.90">
    <property type="match status" value="1"/>
</dbReference>
<evidence type="ECO:0000256" key="1">
    <source>
        <dbReference type="SAM" id="SignalP"/>
    </source>
</evidence>
<keyword evidence="1" id="KW-0732">Signal</keyword>
<organism evidence="2 3">
    <name type="scientific">Pseudoroseicyclus tamaricis</name>
    <dbReference type="NCBI Taxonomy" id="2705421"/>
    <lineage>
        <taxon>Bacteria</taxon>
        <taxon>Pseudomonadati</taxon>
        <taxon>Pseudomonadota</taxon>
        <taxon>Alphaproteobacteria</taxon>
        <taxon>Rhodobacterales</taxon>
        <taxon>Paracoccaceae</taxon>
        <taxon>Pseudoroseicyclus</taxon>
    </lineage>
</organism>
<evidence type="ECO:0000313" key="2">
    <source>
        <dbReference type="EMBL" id="NDV01124.1"/>
    </source>
</evidence>
<feature type="chain" id="PRO_5025377811" description="Transferrin-binding protein B C-lobe/N-lobe beta barrel domain-containing protein" evidence="1">
    <location>
        <begin position="18"/>
        <end position="205"/>
    </location>
</feature>